<dbReference type="AlphaFoldDB" id="A0A1W1VT60"/>
<evidence type="ECO:0000313" key="3">
    <source>
        <dbReference type="Proteomes" id="UP000192569"/>
    </source>
</evidence>
<protein>
    <submittedName>
        <fullName evidence="2">Uncharacterized protein</fullName>
    </submittedName>
</protein>
<reference evidence="2 3" key="1">
    <citation type="submission" date="2017-04" db="EMBL/GenBank/DDBJ databases">
        <authorList>
            <person name="Afonso C.L."/>
            <person name="Miller P.J."/>
            <person name="Scott M.A."/>
            <person name="Spackman E."/>
            <person name="Goraichik I."/>
            <person name="Dimitrov K.M."/>
            <person name="Suarez D.L."/>
            <person name="Swayne D.E."/>
        </authorList>
    </citation>
    <scope>NUCLEOTIDE SEQUENCE [LARGE SCALE GENOMIC DNA]</scope>
    <source>
        <strain evidence="2 3">ToBE</strain>
    </source>
</reference>
<dbReference type="STRING" id="698762.SAMN00808754_1443"/>
<evidence type="ECO:0000313" key="2">
    <source>
        <dbReference type="EMBL" id="SMB96291.1"/>
    </source>
</evidence>
<keyword evidence="1" id="KW-1133">Transmembrane helix</keyword>
<sequence>MKSPRSVKTKIVVAWIASVIFIVALALTIENTPVSPIVAHCLFYGFGLFSGAVFLRLTRHGTGPFDTEEGG</sequence>
<organism evidence="2 3">
    <name type="scientific">Thermanaeromonas toyohensis ToBE</name>
    <dbReference type="NCBI Taxonomy" id="698762"/>
    <lineage>
        <taxon>Bacteria</taxon>
        <taxon>Bacillati</taxon>
        <taxon>Bacillota</taxon>
        <taxon>Clostridia</taxon>
        <taxon>Neomoorellales</taxon>
        <taxon>Neomoorellaceae</taxon>
        <taxon>Thermanaeromonas</taxon>
    </lineage>
</organism>
<dbReference type="Proteomes" id="UP000192569">
    <property type="component" value="Chromosome I"/>
</dbReference>
<keyword evidence="1" id="KW-0472">Membrane</keyword>
<feature type="transmembrane region" description="Helical" evidence="1">
    <location>
        <begin position="35"/>
        <end position="55"/>
    </location>
</feature>
<feature type="transmembrane region" description="Helical" evidence="1">
    <location>
        <begin position="12"/>
        <end position="29"/>
    </location>
</feature>
<dbReference type="EMBL" id="LT838272">
    <property type="protein sequence ID" value="SMB96291.1"/>
    <property type="molecule type" value="Genomic_DNA"/>
</dbReference>
<keyword evidence="1" id="KW-0812">Transmembrane</keyword>
<keyword evidence="3" id="KW-1185">Reference proteome</keyword>
<evidence type="ECO:0000256" key="1">
    <source>
        <dbReference type="SAM" id="Phobius"/>
    </source>
</evidence>
<proteinExistence type="predicted"/>
<accession>A0A1W1VT60</accession>
<gene>
    <name evidence="2" type="ORF">SAMN00808754_1443</name>
</gene>
<name>A0A1W1VT60_9FIRM</name>